<dbReference type="InterPro" id="IPR002347">
    <property type="entry name" value="SDR_fam"/>
</dbReference>
<dbReference type="NCBIfam" id="NF005559">
    <property type="entry name" value="PRK07231.1"/>
    <property type="match status" value="1"/>
</dbReference>
<proteinExistence type="inferred from homology"/>
<dbReference type="PANTHER" id="PTHR42879:SF2">
    <property type="entry name" value="3-OXOACYL-[ACYL-CARRIER-PROTEIN] REDUCTASE FABG"/>
    <property type="match status" value="1"/>
</dbReference>
<name>A0A916TX90_9SPHN</name>
<dbReference type="AlphaFoldDB" id="A0A916TX90"/>
<dbReference type="Gene3D" id="3.40.50.720">
    <property type="entry name" value="NAD(P)-binding Rossmann-like Domain"/>
    <property type="match status" value="1"/>
</dbReference>
<dbReference type="FunFam" id="3.40.50.720:FF:000084">
    <property type="entry name" value="Short-chain dehydrogenase reductase"/>
    <property type="match status" value="1"/>
</dbReference>
<sequence>MGKATAQRLARDGRSVGVLDIDRAGAEAVAAEIAAAGGKAIALAADMADRSQVEAAVAETRQAFGPITIVVNNAAVENFAPIGEVTEADWDRLMAVNLKGAFLLIQAVLPDMMAAGWGRIVNISGFGAQIGAPNMALYTATKGGVISMTRSMAVELGSKGITVNSVSPGFIDTPMARRAIEGDLFPVPYEQILAAYPIPRLGQAEEIAAACAFFASDEAGYVTGQLLGVNGGAAF</sequence>
<protein>
    <submittedName>
        <fullName evidence="2">Short-chain dehydrogenase</fullName>
    </submittedName>
</protein>
<dbReference type="PANTHER" id="PTHR42879">
    <property type="entry name" value="3-OXOACYL-(ACYL-CARRIER-PROTEIN) REDUCTASE"/>
    <property type="match status" value="1"/>
</dbReference>
<dbReference type="InterPro" id="IPR036291">
    <property type="entry name" value="NAD(P)-bd_dom_sf"/>
</dbReference>
<comment type="caution">
    <text evidence="2">The sequence shown here is derived from an EMBL/GenBank/DDBJ whole genome shotgun (WGS) entry which is preliminary data.</text>
</comment>
<dbReference type="EMBL" id="BMHK01000061">
    <property type="protein sequence ID" value="GGC16315.1"/>
    <property type="molecule type" value="Genomic_DNA"/>
</dbReference>
<dbReference type="Proteomes" id="UP000608154">
    <property type="component" value="Unassembled WGS sequence"/>
</dbReference>
<reference evidence="2" key="1">
    <citation type="journal article" date="2014" name="Int. J. Syst. Evol. Microbiol.">
        <title>Complete genome sequence of Corynebacterium casei LMG S-19264T (=DSM 44701T), isolated from a smear-ripened cheese.</title>
        <authorList>
            <consortium name="US DOE Joint Genome Institute (JGI-PGF)"/>
            <person name="Walter F."/>
            <person name="Albersmeier A."/>
            <person name="Kalinowski J."/>
            <person name="Ruckert C."/>
        </authorList>
    </citation>
    <scope>NUCLEOTIDE SEQUENCE</scope>
    <source>
        <strain evidence="2">CGMCC 1.15095</strain>
    </source>
</reference>
<accession>A0A916TX90</accession>
<gene>
    <name evidence="2" type="ORF">GCM10011494_38990</name>
</gene>
<keyword evidence="3" id="KW-1185">Reference proteome</keyword>
<dbReference type="PRINTS" id="PR00081">
    <property type="entry name" value="GDHRDH"/>
</dbReference>
<comment type="similarity">
    <text evidence="1">Belongs to the short-chain dehydrogenases/reductases (SDR) family.</text>
</comment>
<evidence type="ECO:0000313" key="3">
    <source>
        <dbReference type="Proteomes" id="UP000608154"/>
    </source>
</evidence>
<reference evidence="2" key="2">
    <citation type="submission" date="2020-09" db="EMBL/GenBank/DDBJ databases">
        <authorList>
            <person name="Sun Q."/>
            <person name="Zhou Y."/>
        </authorList>
    </citation>
    <scope>NUCLEOTIDE SEQUENCE</scope>
    <source>
        <strain evidence="2">CGMCC 1.15095</strain>
    </source>
</reference>
<dbReference type="InterPro" id="IPR050259">
    <property type="entry name" value="SDR"/>
</dbReference>
<dbReference type="PRINTS" id="PR00080">
    <property type="entry name" value="SDRFAMILY"/>
</dbReference>
<dbReference type="Pfam" id="PF13561">
    <property type="entry name" value="adh_short_C2"/>
    <property type="match status" value="1"/>
</dbReference>
<dbReference type="SUPFAM" id="SSF51735">
    <property type="entry name" value="NAD(P)-binding Rossmann-fold domains"/>
    <property type="match status" value="1"/>
</dbReference>
<evidence type="ECO:0000256" key="1">
    <source>
        <dbReference type="ARBA" id="ARBA00006484"/>
    </source>
</evidence>
<evidence type="ECO:0000313" key="2">
    <source>
        <dbReference type="EMBL" id="GGC16315.1"/>
    </source>
</evidence>
<organism evidence="2 3">
    <name type="scientific">Novosphingobium endophyticum</name>
    <dbReference type="NCBI Taxonomy" id="1955250"/>
    <lineage>
        <taxon>Bacteria</taxon>
        <taxon>Pseudomonadati</taxon>
        <taxon>Pseudomonadota</taxon>
        <taxon>Alphaproteobacteria</taxon>
        <taxon>Sphingomonadales</taxon>
        <taxon>Sphingomonadaceae</taxon>
        <taxon>Novosphingobium</taxon>
    </lineage>
</organism>